<dbReference type="Proteomes" id="UP000677305">
    <property type="component" value="Chromosome"/>
</dbReference>
<dbReference type="GO" id="GO:0043565">
    <property type="term" value="F:sequence-specific DNA binding"/>
    <property type="evidence" value="ECO:0007669"/>
    <property type="project" value="InterPro"/>
</dbReference>
<feature type="transmembrane region" description="Helical" evidence="4">
    <location>
        <begin position="20"/>
        <end position="40"/>
    </location>
</feature>
<dbReference type="PROSITE" id="PS01124">
    <property type="entry name" value="HTH_ARAC_FAMILY_2"/>
    <property type="match status" value="1"/>
</dbReference>
<keyword evidence="3" id="KW-0804">Transcription</keyword>
<proteinExistence type="predicted"/>
<dbReference type="AlphaFoldDB" id="A0A8J8SCY7"/>
<dbReference type="InterPro" id="IPR009057">
    <property type="entry name" value="Homeodomain-like_sf"/>
</dbReference>
<accession>A0A8J8SCY7</accession>
<evidence type="ECO:0000313" key="6">
    <source>
        <dbReference type="EMBL" id="QUH30174.1"/>
    </source>
</evidence>
<evidence type="ECO:0000259" key="5">
    <source>
        <dbReference type="PROSITE" id="PS01124"/>
    </source>
</evidence>
<feature type="transmembrane region" description="Helical" evidence="4">
    <location>
        <begin position="273"/>
        <end position="296"/>
    </location>
</feature>
<keyword evidence="7" id="KW-1185">Reference proteome</keyword>
<sequence>MTRKITFKKGNKAQYKRKILYAYLFLIMIYTIIVIVLHSVQELNQSRVQTDMRNNFYFNKITDDIDYKINTLFNVARSLPSNEFVRQYSEEGQNYYAITKVCQKLGEELDVFTNLNSKIYLNKIGEDLFIMPNQTATLKRIFPKSNLSSEDLTNLHDYFVNQKIWQKKEPIYIRNKEQLIYIFNLKINMKNDLLCFLVFDKKDILPTLSEDVKEIFTIYDGSELLNYNSNIVTDEKELSILDNNKKEFYKYQKKSNTELRWNYVYYVNKNHKYISPIFIFGYIIITILGIVLAVIWSKIVYRPIKRTIYSIKENPQFEIEGNEFDLITTEVNQMKFEKKSLEQKVKENNEIVRKRNINRIIHGLFTEADSKRLDIRLNINTQEPCLSIVLQLKELLSDDSRVINIHNIYNELNYTLDTNDMKEKFESIEINANRIGLIINEDKIDKISILLKNFIIGIEERCGMNIIASFGSTVTDVFEIEQSYKTAIKILEYQFAFNKIIITESDISGFDDSFYYPLEVEQNLINLSLAGKQEEVLQVMDYLLEENLQLRTLSADVLSQFIFAVAGTLNRVISKVSGIDNKFKEDIKYAYLELKMCNTKQQLGNKIKEIFMETLECIKKNNVIEEFKHIDNIIDYINLNFHKDLSLTDLAEKFNLSAGYVGIIFKKSQGINFKDYINTLKVRKAKEIMNSNREIKIKDLSNDLGFNSTNTFIRIFKKYEGVSPGTYKDTLK</sequence>
<dbReference type="InterPro" id="IPR020449">
    <property type="entry name" value="Tscrpt_reg_AraC-type_HTH"/>
</dbReference>
<dbReference type="EMBL" id="CP058561">
    <property type="protein sequence ID" value="QUH30174.1"/>
    <property type="molecule type" value="Genomic_DNA"/>
</dbReference>
<organism evidence="6 7">
    <name type="scientific">Vallitalea guaymasensis</name>
    <dbReference type="NCBI Taxonomy" id="1185412"/>
    <lineage>
        <taxon>Bacteria</taxon>
        <taxon>Bacillati</taxon>
        <taxon>Bacillota</taxon>
        <taxon>Clostridia</taxon>
        <taxon>Lachnospirales</taxon>
        <taxon>Vallitaleaceae</taxon>
        <taxon>Vallitalea</taxon>
    </lineage>
</organism>
<name>A0A8J8SCY7_9FIRM</name>
<dbReference type="PRINTS" id="PR00032">
    <property type="entry name" value="HTHARAC"/>
</dbReference>
<dbReference type="PANTHER" id="PTHR43280">
    <property type="entry name" value="ARAC-FAMILY TRANSCRIPTIONAL REGULATOR"/>
    <property type="match status" value="1"/>
</dbReference>
<dbReference type="KEGG" id="vgu:HYG85_15110"/>
<dbReference type="InterPro" id="IPR018060">
    <property type="entry name" value="HTH_AraC"/>
</dbReference>
<evidence type="ECO:0000256" key="4">
    <source>
        <dbReference type="SAM" id="Phobius"/>
    </source>
</evidence>
<dbReference type="RefSeq" id="WP_212690380.1">
    <property type="nucleotide sequence ID" value="NZ_CP058561.1"/>
</dbReference>
<dbReference type="Pfam" id="PF12833">
    <property type="entry name" value="HTH_18"/>
    <property type="match status" value="1"/>
</dbReference>
<dbReference type="Gene3D" id="1.10.10.60">
    <property type="entry name" value="Homeodomain-like"/>
    <property type="match status" value="2"/>
</dbReference>
<dbReference type="GO" id="GO:0003700">
    <property type="term" value="F:DNA-binding transcription factor activity"/>
    <property type="evidence" value="ECO:0007669"/>
    <property type="project" value="InterPro"/>
</dbReference>
<evidence type="ECO:0000256" key="1">
    <source>
        <dbReference type="ARBA" id="ARBA00023015"/>
    </source>
</evidence>
<feature type="domain" description="HTH araC/xylS-type" evidence="5">
    <location>
        <begin position="631"/>
        <end position="730"/>
    </location>
</feature>
<protein>
    <submittedName>
        <fullName evidence="6">Helix-turn-helix transcriptional regulator</fullName>
    </submittedName>
</protein>
<dbReference type="PROSITE" id="PS00041">
    <property type="entry name" value="HTH_ARAC_FAMILY_1"/>
    <property type="match status" value="1"/>
</dbReference>
<keyword evidence="2" id="KW-0238">DNA-binding</keyword>
<evidence type="ECO:0000256" key="2">
    <source>
        <dbReference type="ARBA" id="ARBA00023125"/>
    </source>
</evidence>
<keyword evidence="4" id="KW-0812">Transmembrane</keyword>
<evidence type="ECO:0000256" key="3">
    <source>
        <dbReference type="ARBA" id="ARBA00023163"/>
    </source>
</evidence>
<keyword evidence="4" id="KW-0472">Membrane</keyword>
<dbReference type="SUPFAM" id="SSF46689">
    <property type="entry name" value="Homeodomain-like"/>
    <property type="match status" value="1"/>
</dbReference>
<dbReference type="InterPro" id="IPR018062">
    <property type="entry name" value="HTH_AraC-typ_CS"/>
</dbReference>
<keyword evidence="1" id="KW-0805">Transcription regulation</keyword>
<gene>
    <name evidence="6" type="ORF">HYG85_15110</name>
</gene>
<dbReference type="SMART" id="SM00342">
    <property type="entry name" value="HTH_ARAC"/>
    <property type="match status" value="1"/>
</dbReference>
<dbReference type="PANTHER" id="PTHR43280:SF2">
    <property type="entry name" value="HTH-TYPE TRANSCRIPTIONAL REGULATOR EXSA"/>
    <property type="match status" value="1"/>
</dbReference>
<evidence type="ECO:0000313" key="7">
    <source>
        <dbReference type="Proteomes" id="UP000677305"/>
    </source>
</evidence>
<reference evidence="6 7" key="1">
    <citation type="submission" date="2020-07" db="EMBL/GenBank/DDBJ databases">
        <title>Vallitalea guaymasensis genome.</title>
        <authorList>
            <person name="Postec A."/>
        </authorList>
    </citation>
    <scope>NUCLEOTIDE SEQUENCE [LARGE SCALE GENOMIC DNA]</scope>
    <source>
        <strain evidence="6 7">Ra1766G1</strain>
    </source>
</reference>
<keyword evidence="4" id="KW-1133">Transmembrane helix</keyword>